<gene>
    <name evidence="1" type="ORF">BOX24_04125</name>
</gene>
<protein>
    <submittedName>
        <fullName evidence="1">Uncharacterized protein</fullName>
    </submittedName>
</protein>
<organism evidence="1 2">
    <name type="scientific">Leptospirillum ferriphilum</name>
    <dbReference type="NCBI Taxonomy" id="178606"/>
    <lineage>
        <taxon>Bacteria</taxon>
        <taxon>Pseudomonadati</taxon>
        <taxon>Nitrospirota</taxon>
        <taxon>Nitrospiria</taxon>
        <taxon>Nitrospirales</taxon>
        <taxon>Nitrospiraceae</taxon>
        <taxon>Leptospirillum</taxon>
    </lineage>
</organism>
<comment type="caution">
    <text evidence="1">The sequence shown here is derived from an EMBL/GenBank/DDBJ whole genome shotgun (WGS) entry which is preliminary data.</text>
</comment>
<accession>A0A1V3SWM4</accession>
<name>A0A1V3SWM4_9BACT</name>
<evidence type="ECO:0000313" key="1">
    <source>
        <dbReference type="EMBL" id="OOH73260.1"/>
    </source>
</evidence>
<dbReference type="EMBL" id="MPOJ01000009">
    <property type="protein sequence ID" value="OOH73260.1"/>
    <property type="molecule type" value="Genomic_DNA"/>
</dbReference>
<dbReference type="Proteomes" id="UP000188586">
    <property type="component" value="Unassembled WGS sequence"/>
</dbReference>
<reference evidence="1 2" key="1">
    <citation type="submission" date="2016-11" db="EMBL/GenBank/DDBJ databases">
        <title>Comparative genomics of co-occurring bacteria in distinct bioleaching systems unravels niche-specific adaptation.</title>
        <authorList>
            <person name="Zhang X."/>
            <person name="Liu X."/>
            <person name="Yin H."/>
        </authorList>
    </citation>
    <scope>NUCLEOTIDE SEQUENCE [LARGE SCALE GENOMIC DNA]</scope>
    <source>
        <strain evidence="1 2">DX</strain>
    </source>
</reference>
<sequence length="71" mass="8240">MFLREDLERRIETPLSGNPAVPLRQDNRGALSFLRKILVLRIFDFGLQPPAILPFKILRPLEKRSKNILNS</sequence>
<evidence type="ECO:0000313" key="2">
    <source>
        <dbReference type="Proteomes" id="UP000188586"/>
    </source>
</evidence>
<dbReference type="AlphaFoldDB" id="A0A1V3SWM4"/>
<proteinExistence type="predicted"/>